<dbReference type="SUPFAM" id="SSF75304">
    <property type="entry name" value="Amidase signature (AS) enzymes"/>
    <property type="match status" value="1"/>
</dbReference>
<dbReference type="GO" id="GO:0003824">
    <property type="term" value="F:catalytic activity"/>
    <property type="evidence" value="ECO:0007669"/>
    <property type="project" value="InterPro"/>
</dbReference>
<feature type="domain" description="Amidase" evidence="2">
    <location>
        <begin position="152"/>
        <end position="367"/>
    </location>
</feature>
<dbReference type="PANTHER" id="PTHR11895">
    <property type="entry name" value="TRANSAMIDASE"/>
    <property type="match status" value="1"/>
</dbReference>
<dbReference type="InterPro" id="IPR036928">
    <property type="entry name" value="AS_sf"/>
</dbReference>
<feature type="domain" description="Amidase" evidence="2">
    <location>
        <begin position="369"/>
        <end position="544"/>
    </location>
</feature>
<dbReference type="Proteomes" id="UP000297777">
    <property type="component" value="Unassembled WGS sequence"/>
</dbReference>
<dbReference type="Pfam" id="PF01425">
    <property type="entry name" value="Amidase"/>
    <property type="match status" value="2"/>
</dbReference>
<dbReference type="AlphaFoldDB" id="A0A4Z1EN23"/>
<gene>
    <name evidence="3" type="ORF">BTUL_0086g00550</name>
</gene>
<dbReference type="InterPro" id="IPR020556">
    <property type="entry name" value="Amidase_CS"/>
</dbReference>
<accession>A0A4Z1EN23</accession>
<organism evidence="3 4">
    <name type="scientific">Botrytis tulipae</name>
    <dbReference type="NCBI Taxonomy" id="87230"/>
    <lineage>
        <taxon>Eukaryota</taxon>
        <taxon>Fungi</taxon>
        <taxon>Dikarya</taxon>
        <taxon>Ascomycota</taxon>
        <taxon>Pezizomycotina</taxon>
        <taxon>Leotiomycetes</taxon>
        <taxon>Helotiales</taxon>
        <taxon>Sclerotiniaceae</taxon>
        <taxon>Botrytis</taxon>
    </lineage>
</organism>
<dbReference type="PROSITE" id="PS00571">
    <property type="entry name" value="AMIDASES"/>
    <property type="match status" value="1"/>
</dbReference>
<evidence type="ECO:0000259" key="2">
    <source>
        <dbReference type="Pfam" id="PF01425"/>
    </source>
</evidence>
<protein>
    <recommendedName>
        <fullName evidence="2">Amidase domain-containing protein</fullName>
    </recommendedName>
</protein>
<sequence>MSQPPDSKEKPPRRFFGYPMPIEGPEVAFHMPVEVNPIHSGISLVILGWIVSKFEFVQKFIYNNAGFTMLRGLDLGNVTERMNPLVIPLANDSDAPYVPDLDRSSFQDFPGRYHTVADYHEKYLSGELTPLAVCKSLLPLIRRDIATPSNHAISFIATNVDSVLAAAEKSTARYAAGKSLGLLDGIPTAIKDTTHVAGYRTTNGRAANDYLSPISETSDWPIQKLEERGVIILGKTNMYEYGTDTTGLNPYWGTPRNPHNRNYYTGGSSSGSAYAVAAGLVPFTFGADGGGSIRIPAAFCGIYGLKPTYGRLEDTSSTVVVTGPLASSMMDLEAMYRVLAQPDPSDSICQSFAPPSKILTSNYYQNQPGYEVVDIELPYIPEGKKAHVSTILAELAIRVRCDHLPDEKPTSNSWLADLNPANKIALGVGSQMTAQDYALAQQMRNILMQHLAFLFKEYPGLLVVTPTCPMPGWDIKSERDLKYGSTNGNLTFRSVEYVWIANLCGNPAISVPVGYVDPVETAGEGKIPIGLMAMGDWGSEDQLLGWGREAEIYLNHVYEGGRKRPNGEGWVDVFKLASSQMDTIS</sequence>
<evidence type="ECO:0000313" key="3">
    <source>
        <dbReference type="EMBL" id="TGO12579.1"/>
    </source>
</evidence>
<keyword evidence="4" id="KW-1185">Reference proteome</keyword>
<name>A0A4Z1EN23_9HELO</name>
<evidence type="ECO:0000256" key="1">
    <source>
        <dbReference type="ARBA" id="ARBA00009199"/>
    </source>
</evidence>
<proteinExistence type="inferred from homology"/>
<dbReference type="InterPro" id="IPR000120">
    <property type="entry name" value="Amidase"/>
</dbReference>
<comment type="caution">
    <text evidence="3">The sequence shown here is derived from an EMBL/GenBank/DDBJ whole genome shotgun (WGS) entry which is preliminary data.</text>
</comment>
<dbReference type="OrthoDB" id="421993at2759"/>
<comment type="similarity">
    <text evidence="1">Belongs to the amidase family.</text>
</comment>
<evidence type="ECO:0000313" key="4">
    <source>
        <dbReference type="Proteomes" id="UP000297777"/>
    </source>
</evidence>
<reference evidence="3 4" key="1">
    <citation type="submission" date="2017-12" db="EMBL/GenBank/DDBJ databases">
        <title>Comparative genomics of Botrytis spp.</title>
        <authorList>
            <person name="Valero-Jimenez C.A."/>
            <person name="Tapia P."/>
            <person name="Veloso J."/>
            <person name="Silva-Moreno E."/>
            <person name="Staats M."/>
            <person name="Valdes J.H."/>
            <person name="Van Kan J.A.L."/>
        </authorList>
    </citation>
    <scope>NUCLEOTIDE SEQUENCE [LARGE SCALE GENOMIC DNA]</scope>
    <source>
        <strain evidence="3 4">Bt9001</strain>
    </source>
</reference>
<dbReference type="InterPro" id="IPR023631">
    <property type="entry name" value="Amidase_dom"/>
</dbReference>
<dbReference type="PANTHER" id="PTHR11895:SF67">
    <property type="entry name" value="AMIDASE DOMAIN-CONTAINING PROTEIN"/>
    <property type="match status" value="1"/>
</dbReference>
<dbReference type="Gene3D" id="3.90.1300.10">
    <property type="entry name" value="Amidase signature (AS) domain"/>
    <property type="match status" value="2"/>
</dbReference>
<dbReference type="EMBL" id="PQXH01000086">
    <property type="protein sequence ID" value="TGO12579.1"/>
    <property type="molecule type" value="Genomic_DNA"/>
</dbReference>